<evidence type="ECO:0000313" key="2">
    <source>
        <dbReference type="EMBL" id="SHI42482.1"/>
    </source>
</evidence>
<dbReference type="RefSeq" id="WP_072762869.1">
    <property type="nucleotide sequence ID" value="NZ_FQYX01000002.1"/>
</dbReference>
<keyword evidence="1" id="KW-0472">Membrane</keyword>
<accession>A0A1M6B187</accession>
<organism evidence="2 3">
    <name type="scientific">Arenibacter nanhaiticus</name>
    <dbReference type="NCBI Taxonomy" id="558155"/>
    <lineage>
        <taxon>Bacteria</taxon>
        <taxon>Pseudomonadati</taxon>
        <taxon>Bacteroidota</taxon>
        <taxon>Flavobacteriia</taxon>
        <taxon>Flavobacteriales</taxon>
        <taxon>Flavobacteriaceae</taxon>
        <taxon>Arenibacter</taxon>
    </lineage>
</organism>
<dbReference type="AlphaFoldDB" id="A0A1M6B187"/>
<keyword evidence="3" id="KW-1185">Reference proteome</keyword>
<dbReference type="OrthoDB" id="916275at2"/>
<dbReference type="Proteomes" id="UP000184231">
    <property type="component" value="Unassembled WGS sequence"/>
</dbReference>
<reference evidence="2 3" key="1">
    <citation type="submission" date="2016-11" db="EMBL/GenBank/DDBJ databases">
        <authorList>
            <person name="Jaros S."/>
            <person name="Januszkiewicz K."/>
            <person name="Wedrychowicz H."/>
        </authorList>
    </citation>
    <scope>NUCLEOTIDE SEQUENCE [LARGE SCALE GENOMIC DNA]</scope>
    <source>
        <strain evidence="2 3">CGMCC 1.8863</strain>
    </source>
</reference>
<keyword evidence="1" id="KW-1133">Transmembrane helix</keyword>
<gene>
    <name evidence="2" type="ORF">SAMN04487911_10230</name>
</gene>
<name>A0A1M6B187_9FLAO</name>
<dbReference type="EMBL" id="FQYX01000002">
    <property type="protein sequence ID" value="SHI42482.1"/>
    <property type="molecule type" value="Genomic_DNA"/>
</dbReference>
<dbReference type="STRING" id="558155.SAMN04487911_10230"/>
<keyword evidence="1" id="KW-0812">Transmembrane</keyword>
<feature type="transmembrane region" description="Helical" evidence="1">
    <location>
        <begin position="5"/>
        <end position="26"/>
    </location>
</feature>
<evidence type="ECO:0000256" key="1">
    <source>
        <dbReference type="SAM" id="Phobius"/>
    </source>
</evidence>
<protein>
    <submittedName>
        <fullName evidence="2">Uncharacterized protein</fullName>
    </submittedName>
</protein>
<sequence>MAKKIFRLIPILVLGIPFIMWVAWLATPKKKLVIALVDKTVLTSKGQEHISLSWILNHNRYTKTTDKPYNINKDYFGFFPLKNEEFQLKGLERFTHDQLKKLSVDADMAYFTDTYGIYNNEWYKKGDINARSGMLYGGLSNEDISFLKAMKNRHKLIITEFNTIGSPTRSENRKKFEELFQLKWTGWTGRYFDNLDPTINLEIPNWLIANYKRSHNGAWPFTRAGLVFVNDSDQVVILEEGQHVENALPFIYATPEGQANWHLPEKTKYPFWFDVMVPNLEVNSVDASFQLSLLPEGKKELAKYNIPETFPAVTRHLGDDYRFFYFSGDFSDNPITLNSSYFKGVGFFKGFFFDDRDPLERSSFFWNFYKPMLTQILENEMEFAKNNY</sequence>
<evidence type="ECO:0000313" key="3">
    <source>
        <dbReference type="Proteomes" id="UP000184231"/>
    </source>
</evidence>
<proteinExistence type="predicted"/>